<dbReference type="PRINTS" id="PR00702">
    <property type="entry name" value="ACRIFLAVINRP"/>
</dbReference>
<dbReference type="Gene3D" id="3.30.2090.10">
    <property type="entry name" value="Multidrug efflux transporter AcrB TolC docking domain, DN and DC subdomains"/>
    <property type="match status" value="2"/>
</dbReference>
<feature type="transmembrane region" description="Helical" evidence="1">
    <location>
        <begin position="525"/>
        <end position="545"/>
    </location>
</feature>
<dbReference type="Gene3D" id="3.30.70.1440">
    <property type="entry name" value="Multidrug efflux transporter AcrB pore domain"/>
    <property type="match status" value="1"/>
</dbReference>
<evidence type="ECO:0000313" key="5">
    <source>
        <dbReference type="Proteomes" id="UP000677234"/>
    </source>
</evidence>
<feature type="transmembrane region" description="Helical" evidence="1">
    <location>
        <begin position="12"/>
        <end position="33"/>
    </location>
</feature>
<keyword evidence="1" id="KW-0472">Membrane</keyword>
<dbReference type="PANTHER" id="PTHR32063:SF0">
    <property type="entry name" value="SWARMING MOTILITY PROTEIN SWRC"/>
    <property type="match status" value="1"/>
</dbReference>
<name>A0A7T5JM98_9BACL</name>
<dbReference type="GO" id="GO:0042910">
    <property type="term" value="F:xenobiotic transmembrane transporter activity"/>
    <property type="evidence" value="ECO:0007669"/>
    <property type="project" value="TreeGrafter"/>
</dbReference>
<dbReference type="InterPro" id="IPR027463">
    <property type="entry name" value="AcrB_DN_DC_subdom"/>
</dbReference>
<evidence type="ECO:0000313" key="3">
    <source>
        <dbReference type="EMBL" id="QUO39875.1"/>
    </source>
</evidence>
<dbReference type="GO" id="GO:0005886">
    <property type="term" value="C:plasma membrane"/>
    <property type="evidence" value="ECO:0007669"/>
    <property type="project" value="TreeGrafter"/>
</dbReference>
<dbReference type="EMBL" id="CP066308">
    <property type="protein sequence ID" value="QQE72796.1"/>
    <property type="molecule type" value="Genomic_DNA"/>
</dbReference>
<feature type="transmembrane region" description="Helical" evidence="1">
    <location>
        <begin position="384"/>
        <end position="408"/>
    </location>
</feature>
<protein>
    <submittedName>
        <fullName evidence="2">Efflux RND transporter permease subunit</fullName>
    </submittedName>
</protein>
<dbReference type="AlphaFoldDB" id="A0A7T5JM98"/>
<dbReference type="Gene3D" id="1.20.1640.10">
    <property type="entry name" value="Multidrug efflux transporter AcrB transmembrane domain"/>
    <property type="match status" value="2"/>
</dbReference>
<feature type="transmembrane region" description="Helical" evidence="1">
    <location>
        <begin position="841"/>
        <end position="860"/>
    </location>
</feature>
<keyword evidence="5" id="KW-1185">Reference proteome</keyword>
<dbReference type="Proteomes" id="UP000595847">
    <property type="component" value="Chromosome"/>
</dbReference>
<organism evidence="2 4">
    <name type="scientific">Brevibacillus composti</name>
    <dbReference type="NCBI Taxonomy" id="2796470"/>
    <lineage>
        <taxon>Bacteria</taxon>
        <taxon>Bacillati</taxon>
        <taxon>Bacillota</taxon>
        <taxon>Bacilli</taxon>
        <taxon>Bacillales</taxon>
        <taxon>Paenibacillaceae</taxon>
        <taxon>Brevibacillus</taxon>
    </lineage>
</organism>
<dbReference type="SUPFAM" id="SSF82866">
    <property type="entry name" value="Multidrug efflux transporter AcrB transmembrane domain"/>
    <property type="match status" value="2"/>
</dbReference>
<dbReference type="Gene3D" id="3.30.70.1320">
    <property type="entry name" value="Multidrug efflux transporter AcrB pore domain like"/>
    <property type="match status" value="1"/>
</dbReference>
<feature type="transmembrane region" description="Helical" evidence="1">
    <location>
        <begin position="332"/>
        <end position="351"/>
    </location>
</feature>
<dbReference type="PANTHER" id="PTHR32063">
    <property type="match status" value="1"/>
</dbReference>
<feature type="transmembrane region" description="Helical" evidence="1">
    <location>
        <begin position="462"/>
        <end position="486"/>
    </location>
</feature>
<accession>A0A7T5JM98</accession>
<dbReference type="Proteomes" id="UP000677234">
    <property type="component" value="Chromosome"/>
</dbReference>
<reference evidence="2 4" key="1">
    <citation type="submission" date="2020-12" db="EMBL/GenBank/DDBJ databases">
        <title>strain FJAT-54423T represents a novel species of the genus Brevibacillus.</title>
        <authorList>
            <person name="Tang R."/>
        </authorList>
    </citation>
    <scope>NUCLEOTIDE SEQUENCE [LARGE SCALE GENOMIC DNA]</scope>
    <source>
        <strain evidence="2 4">FJAT-54423</strain>
    </source>
</reference>
<evidence type="ECO:0000313" key="2">
    <source>
        <dbReference type="EMBL" id="QQE72796.1"/>
    </source>
</evidence>
<gene>
    <name evidence="2" type="ORF">JD108_12655</name>
    <name evidence="3" type="ORF">KDJ56_12600</name>
</gene>
<reference evidence="3" key="2">
    <citation type="submission" date="2021-04" db="EMBL/GenBank/DDBJ databases">
        <title>Brevibacillus composti FJAT-54423, complete genome.</title>
        <authorList>
            <person name="Tang R."/>
        </authorList>
    </citation>
    <scope>NUCLEOTIDE SEQUENCE</scope>
    <source>
        <strain evidence="3">FJAT-54424</strain>
    </source>
</reference>
<evidence type="ECO:0000256" key="1">
    <source>
        <dbReference type="SAM" id="Phobius"/>
    </source>
</evidence>
<feature type="transmembrane region" description="Helical" evidence="1">
    <location>
        <begin position="973"/>
        <end position="996"/>
    </location>
</feature>
<sequence length="1019" mass="111939">MEKMIDLLLKRRLIIYLSTLLIVIAGLGSLYSFNIELLPKTNLPQISVRVSGAALPPEEMEEKVTNPIEQELRTVAGITDYTSRTGTGFSQIMITAEGSQGEKVKQEVQTIVNRLRNGFPQGIDQVDITQMNLGDEQLIDFALVGADPQALLQIAHTTIRNKIKAVPGVKAVDVMERSIGNEITITLDPDRIAVYGMTVSRVMEQLQMMNGKQAVGMIENTGFDTVVMVDGSIKSVHQLTSVLIETPMGAVPLHTLATIQDNRGKISDSVGMTNGQVLVQISVTRGAGTDLIETQRQVEQAVKEVVDASNGQYEAKVMFEGGSFIENAVGNLSRDVMIGGLLAVLILLVFLRNWQVTLVIATTLPLSAFMTFIAMKVAGYHIDLVTLVSLSLCVGLVVDAAIVMLESIYQFREKGETLHSAIVKGSKEVFTPILTSQLTLIVVFLPLLFADFEDWLKPILHTIAFTVTSTIVASTIAAYFFVPVFAQRFLKHDKGSALKAGEGTKQLTVVGWFYRLLQMALRHRVKTVLVAVVLFIGVMMLAPFIKMGENLNPYENLMQAEIRMPSGFTVEMTKQAGLEAEESLRQIADVQDVFFFASEEMAQFYISLVGKKQRQHSKEELTKAINERLSRVTYVERVSTTFGGSGEDAPIQINVIGEDLETSREIAGDIEKLLATVPGVINIRNDYDQGKEKLTLIPDQEKMLRLGVDQRSLLGQLGMILGDQVVTKMTMNGMEVDVVAKLPEAWMKHPDQLRSLMITTATGAQVRLAELGEIQHGKSPVVLKHEKGDRLLTVSAELLGTDLGSSGRAIKEKLSTLAAVPGHKVEIAGKLKEQTANMTQALFVFLAVVAIIYVILVTQFGRLSHPFIILLTIPMALVGVVIGFLLTRRTLGEMAMIGVIMLVGIVVSNAILLIDRINLLRRRGYQLNEAILQGTKDRVRPVLMTKLTAILGMLPMALGLSEGSDLQTTLATAVIGGLITHTMVTLVLVPVLYSLFEGRKEKRSQKRREKWETEAISIR</sequence>
<feature type="transmembrane region" description="Helical" evidence="1">
    <location>
        <begin position="943"/>
        <end position="961"/>
    </location>
</feature>
<dbReference type="KEGG" id="bcop:JD108_12655"/>
<dbReference type="InterPro" id="IPR001036">
    <property type="entry name" value="Acrflvin-R"/>
</dbReference>
<dbReference type="EMBL" id="CP073708">
    <property type="protein sequence ID" value="QUO39875.1"/>
    <property type="molecule type" value="Genomic_DNA"/>
</dbReference>
<keyword evidence="1" id="KW-0812">Transmembrane</keyword>
<proteinExistence type="predicted"/>
<feature type="transmembrane region" description="Helical" evidence="1">
    <location>
        <begin position="867"/>
        <end position="888"/>
    </location>
</feature>
<dbReference type="Gene3D" id="3.30.70.1430">
    <property type="entry name" value="Multidrug efflux transporter AcrB pore domain"/>
    <property type="match status" value="2"/>
</dbReference>
<dbReference type="Pfam" id="PF00873">
    <property type="entry name" value="ACR_tran"/>
    <property type="match status" value="1"/>
</dbReference>
<feature type="transmembrane region" description="Helical" evidence="1">
    <location>
        <begin position="894"/>
        <end position="914"/>
    </location>
</feature>
<dbReference type="SUPFAM" id="SSF82693">
    <property type="entry name" value="Multidrug efflux transporter AcrB pore domain, PN1, PN2, PC1 and PC2 subdomains"/>
    <property type="match status" value="2"/>
</dbReference>
<feature type="transmembrane region" description="Helical" evidence="1">
    <location>
        <begin position="358"/>
        <end position="378"/>
    </location>
</feature>
<evidence type="ECO:0000313" key="4">
    <source>
        <dbReference type="Proteomes" id="UP000595847"/>
    </source>
</evidence>
<keyword evidence="1" id="KW-1133">Transmembrane helix</keyword>
<dbReference type="SUPFAM" id="SSF82714">
    <property type="entry name" value="Multidrug efflux transporter AcrB TolC docking domain, DN and DC subdomains"/>
    <property type="match status" value="2"/>
</dbReference>
<feature type="transmembrane region" description="Helical" evidence="1">
    <location>
        <begin position="429"/>
        <end position="450"/>
    </location>
</feature>